<dbReference type="EMBL" id="JAFCIX010000475">
    <property type="protein sequence ID" value="KAH6589083.1"/>
    <property type="molecule type" value="Genomic_DNA"/>
</dbReference>
<comment type="similarity">
    <text evidence="2 10">Belongs to the membrane-bound acyltransferase family. Sterol o-acyltransferase subfamily.</text>
</comment>
<keyword evidence="3 10" id="KW-0808">Transferase</keyword>
<comment type="subcellular location">
    <subcellularLocation>
        <location evidence="1 10">Endoplasmic reticulum membrane</location>
        <topology evidence="1 10">Multi-pass membrane protein</topology>
    </subcellularLocation>
</comment>
<feature type="compositionally biased region" description="Low complexity" evidence="11">
    <location>
        <begin position="231"/>
        <end position="247"/>
    </location>
</feature>
<dbReference type="PIRSF" id="PIRSF000439">
    <property type="entry name" value="Oat_ACAT_DAG_ARE"/>
    <property type="match status" value="1"/>
</dbReference>
<dbReference type="Proteomes" id="UP001648503">
    <property type="component" value="Unassembled WGS sequence"/>
</dbReference>
<feature type="transmembrane region" description="Helical" evidence="12">
    <location>
        <begin position="457"/>
        <end position="475"/>
    </location>
</feature>
<name>A0ABQ8F1P6_9FUNG</name>
<feature type="transmembrane region" description="Helical" evidence="12">
    <location>
        <begin position="119"/>
        <end position="138"/>
    </location>
</feature>
<keyword evidence="6 12" id="KW-1133">Transmembrane helix</keyword>
<dbReference type="PANTHER" id="PTHR10408">
    <property type="entry name" value="STEROL O-ACYLTRANSFERASE"/>
    <property type="match status" value="1"/>
</dbReference>
<evidence type="ECO:0000256" key="8">
    <source>
        <dbReference type="ARBA" id="ARBA00023315"/>
    </source>
</evidence>
<keyword evidence="8 10" id="KW-0012">Acyltransferase</keyword>
<feature type="region of interest" description="Disordered" evidence="11">
    <location>
        <begin position="1"/>
        <end position="39"/>
    </location>
</feature>
<evidence type="ECO:0000256" key="12">
    <source>
        <dbReference type="SAM" id="Phobius"/>
    </source>
</evidence>
<comment type="caution">
    <text evidence="13">The sequence shown here is derived from an EMBL/GenBank/DDBJ whole genome shotgun (WGS) entry which is preliminary data.</text>
</comment>
<feature type="compositionally biased region" description="Polar residues" evidence="11">
    <location>
        <begin position="12"/>
        <end position="39"/>
    </location>
</feature>
<evidence type="ECO:0000313" key="13">
    <source>
        <dbReference type="EMBL" id="KAH6589083.1"/>
    </source>
</evidence>
<feature type="region of interest" description="Disordered" evidence="11">
    <location>
        <begin position="224"/>
        <end position="248"/>
    </location>
</feature>
<gene>
    <name evidence="13" type="ORF">BASA50_010248</name>
</gene>
<keyword evidence="5 10" id="KW-0256">Endoplasmic reticulum</keyword>
<proteinExistence type="inferred from homology"/>
<keyword evidence="4 12" id="KW-0812">Transmembrane</keyword>
<comment type="function">
    <text evidence="9">Sterol O-acyltransferase that catalyzes the formation of stery esters.</text>
</comment>
<evidence type="ECO:0000256" key="5">
    <source>
        <dbReference type="ARBA" id="ARBA00022824"/>
    </source>
</evidence>
<evidence type="ECO:0000313" key="14">
    <source>
        <dbReference type="Proteomes" id="UP001648503"/>
    </source>
</evidence>
<evidence type="ECO:0000256" key="6">
    <source>
        <dbReference type="ARBA" id="ARBA00022989"/>
    </source>
</evidence>
<organism evidence="13 14">
    <name type="scientific">Batrachochytrium salamandrivorans</name>
    <dbReference type="NCBI Taxonomy" id="1357716"/>
    <lineage>
        <taxon>Eukaryota</taxon>
        <taxon>Fungi</taxon>
        <taxon>Fungi incertae sedis</taxon>
        <taxon>Chytridiomycota</taxon>
        <taxon>Chytridiomycota incertae sedis</taxon>
        <taxon>Chytridiomycetes</taxon>
        <taxon>Rhizophydiales</taxon>
        <taxon>Rhizophydiales incertae sedis</taxon>
        <taxon>Batrachochytrium</taxon>
    </lineage>
</organism>
<feature type="transmembrane region" description="Helical" evidence="12">
    <location>
        <begin position="487"/>
        <end position="505"/>
    </location>
</feature>
<feature type="transmembrane region" description="Helical" evidence="12">
    <location>
        <begin position="351"/>
        <end position="370"/>
    </location>
</feature>
<feature type="transmembrane region" description="Helical" evidence="12">
    <location>
        <begin position="150"/>
        <end position="172"/>
    </location>
</feature>
<sequence>MDDPSAVPVLQPTVQGSSLEPASPNQHASQSPKTLTAHTSAATIVRPATRLVRKGSFRSRTSQLDYETLDREQNSMRGFFTLFWVFMATYVTVTTYRNWRSQGILVSLRFYSVFSYDVFGLVLADSLMVLSLFVPVLAQIWLGGLGLTKMTWITILHVWQLFWFSTCIAVALGKDWPWIQSGAFIVHCIAMLFKQHSYSSFNIDLRFKHDRLLELRKKVAAHKKDDDISARRSSTSRSPTSHKSTSPTRHRILDSDVDAHLSEISGLEKELIKPTVSFPANITFCNYMDYLLVPTLVYELEYPRTEKFRPMYFLSKAAATACTFGLLYISYEHYIYPVLIDMPNHKFFDSVFQLLMPFMVCYLLLFYIIFECVCNAFAELTCFADREFYSDWWNSTTFDEFARKWNRPVHEFLLRHVYLESISTYRLSKTNARLVTFLLSSFVHELVILVVGKRIRFYLFLAQMSQIPLIYIAHIGFVRRQKLAGNVFFWFGMLLGPPFIAVSYMREHYA</sequence>
<accession>A0ABQ8F1P6</accession>
<dbReference type="Pfam" id="PF03062">
    <property type="entry name" value="MBOAT"/>
    <property type="match status" value="1"/>
</dbReference>
<dbReference type="PANTHER" id="PTHR10408:SF9">
    <property type="entry name" value="STEROL O-ACYLTRANSFERASE 2-RELATED"/>
    <property type="match status" value="1"/>
</dbReference>
<keyword evidence="7 10" id="KW-0472">Membrane</keyword>
<evidence type="ECO:0000256" key="9">
    <source>
        <dbReference type="ARBA" id="ARBA00023568"/>
    </source>
</evidence>
<reference evidence="13 14" key="1">
    <citation type="submission" date="2021-02" db="EMBL/GenBank/DDBJ databases">
        <title>Variation within the Batrachochytrium salamandrivorans European outbreak.</title>
        <authorList>
            <person name="Kelly M."/>
            <person name="Pasmans F."/>
            <person name="Shea T.P."/>
            <person name="Munoz J.F."/>
            <person name="Carranza S."/>
            <person name="Cuomo C.A."/>
            <person name="Martel A."/>
        </authorList>
    </citation>
    <scope>NUCLEOTIDE SEQUENCE [LARGE SCALE GENOMIC DNA]</scope>
    <source>
        <strain evidence="13 14">AMFP18/2</strain>
    </source>
</reference>
<feature type="transmembrane region" description="Helical" evidence="12">
    <location>
        <begin position="434"/>
        <end position="451"/>
    </location>
</feature>
<feature type="transmembrane region" description="Helical" evidence="12">
    <location>
        <begin position="79"/>
        <end position="99"/>
    </location>
</feature>
<feature type="transmembrane region" description="Helical" evidence="12">
    <location>
        <begin position="313"/>
        <end position="331"/>
    </location>
</feature>
<evidence type="ECO:0000256" key="7">
    <source>
        <dbReference type="ARBA" id="ARBA00023136"/>
    </source>
</evidence>
<evidence type="ECO:0000256" key="3">
    <source>
        <dbReference type="ARBA" id="ARBA00022679"/>
    </source>
</evidence>
<protein>
    <recommendedName>
        <fullName evidence="10">O-acyltransferase</fullName>
    </recommendedName>
</protein>
<evidence type="ECO:0000256" key="2">
    <source>
        <dbReference type="ARBA" id="ARBA00009010"/>
    </source>
</evidence>
<evidence type="ECO:0000256" key="4">
    <source>
        <dbReference type="ARBA" id="ARBA00022692"/>
    </source>
</evidence>
<dbReference type="InterPro" id="IPR014371">
    <property type="entry name" value="Oat_ACAT_DAG_ARE"/>
</dbReference>
<dbReference type="InterPro" id="IPR004299">
    <property type="entry name" value="MBOAT_fam"/>
</dbReference>
<evidence type="ECO:0000256" key="11">
    <source>
        <dbReference type="SAM" id="MobiDB-lite"/>
    </source>
</evidence>
<evidence type="ECO:0000256" key="1">
    <source>
        <dbReference type="ARBA" id="ARBA00004477"/>
    </source>
</evidence>
<evidence type="ECO:0000256" key="10">
    <source>
        <dbReference type="PIRNR" id="PIRNR000439"/>
    </source>
</evidence>
<keyword evidence="14" id="KW-1185">Reference proteome</keyword>